<dbReference type="RefSeq" id="WP_005045466.1">
    <property type="nucleotide sequence ID" value="NZ_AOME01000077.1"/>
</dbReference>
<name>M0MV16_9EURY</name>
<dbReference type="EMBL" id="AOME01000077">
    <property type="protein sequence ID" value="EMA49451.1"/>
    <property type="molecule type" value="Genomic_DNA"/>
</dbReference>
<evidence type="ECO:0000313" key="3">
    <source>
        <dbReference type="Proteomes" id="UP000011625"/>
    </source>
</evidence>
<dbReference type="AlphaFoldDB" id="M0MV16"/>
<proteinExistence type="predicted"/>
<reference evidence="2 3" key="1">
    <citation type="journal article" date="2014" name="PLoS Genet.">
        <title>Phylogenetically driven sequencing of extremely halophilic archaea reveals strategies for static and dynamic osmo-response.</title>
        <authorList>
            <person name="Becker E.A."/>
            <person name="Seitzer P.M."/>
            <person name="Tritt A."/>
            <person name="Larsen D."/>
            <person name="Krusor M."/>
            <person name="Yao A.I."/>
            <person name="Wu D."/>
            <person name="Madern D."/>
            <person name="Eisen J.A."/>
            <person name="Darling A.E."/>
            <person name="Facciotti M.T."/>
        </authorList>
    </citation>
    <scope>NUCLEOTIDE SEQUENCE [LARGE SCALE GENOMIC DNA]</scope>
    <source>
        <strain evidence="2 3">DSM 8989</strain>
    </source>
</reference>
<gene>
    <name evidence="2" type="ORF">C450_17172</name>
</gene>
<accession>M0MV16</accession>
<comment type="caution">
    <text evidence="2">The sequence shown here is derived from an EMBL/GenBank/DDBJ whole genome shotgun (WGS) entry which is preliminary data.</text>
</comment>
<dbReference type="Proteomes" id="UP000011625">
    <property type="component" value="Unassembled WGS sequence"/>
</dbReference>
<dbReference type="PATRIC" id="fig|1227456.3.peg.3491"/>
<sequence length="69" mass="7555">MKLTTLFAEFENGHPLISTPGGRFSSFSTAEMAVNTTATSHWFAAVVLLVWTVLAAIAGLLYFREHDIP</sequence>
<keyword evidence="3" id="KW-1185">Reference proteome</keyword>
<feature type="transmembrane region" description="Helical" evidence="1">
    <location>
        <begin position="42"/>
        <end position="63"/>
    </location>
</feature>
<evidence type="ECO:0000313" key="2">
    <source>
        <dbReference type="EMBL" id="EMA49451.1"/>
    </source>
</evidence>
<organism evidence="2 3">
    <name type="scientific">Halococcus salifodinae DSM 8989</name>
    <dbReference type="NCBI Taxonomy" id="1227456"/>
    <lineage>
        <taxon>Archaea</taxon>
        <taxon>Methanobacteriati</taxon>
        <taxon>Methanobacteriota</taxon>
        <taxon>Stenosarchaea group</taxon>
        <taxon>Halobacteria</taxon>
        <taxon>Halobacteriales</taxon>
        <taxon>Halococcaceae</taxon>
        <taxon>Halococcus</taxon>
    </lineage>
</organism>
<keyword evidence="1" id="KW-1133">Transmembrane helix</keyword>
<keyword evidence="1" id="KW-0472">Membrane</keyword>
<dbReference type="STRING" id="1227456.C450_17172"/>
<protein>
    <submittedName>
        <fullName evidence="2">Uncharacterized protein</fullName>
    </submittedName>
</protein>
<evidence type="ECO:0000256" key="1">
    <source>
        <dbReference type="SAM" id="Phobius"/>
    </source>
</evidence>
<keyword evidence="1" id="KW-0812">Transmembrane</keyword>
<dbReference type="OrthoDB" id="86287at2157"/>